<dbReference type="InterPro" id="IPR013785">
    <property type="entry name" value="Aldolase_TIM"/>
</dbReference>
<evidence type="ECO:0000256" key="7">
    <source>
        <dbReference type="ARBA" id="ARBA00023002"/>
    </source>
</evidence>
<keyword evidence="6 10" id="KW-0479">Metal-binding</keyword>
<sequence length="232" mass="25495">MKGRVSSLQSLGTVDGPGLRYVIFLQGCPLRCVYCHNPETWDPAGGTEYAPEELVEKVLRCRAYFGEQGGVTVSGGEPLLQAPFVAELFRQLKEAGIHTALDTSGAGDLKQAAQVLDWTDLVLLDLKFPDEAGYRQYCRGSWAQTQAFAALAGEKRVPLWVRHVVVPGLNDSLEDLRAIKAQAESLPGFQKLEWLPFHNMCLEKYQQLGLPFPLAGTPALEDQDLARLLAAL</sequence>
<dbReference type="InterPro" id="IPR012838">
    <property type="entry name" value="PFL1_activating"/>
</dbReference>
<evidence type="ECO:0000256" key="8">
    <source>
        <dbReference type="ARBA" id="ARBA00023004"/>
    </source>
</evidence>
<keyword evidence="12" id="KW-0456">Lyase</keyword>
<keyword evidence="7 10" id="KW-0560">Oxidoreductase</keyword>
<comment type="catalytic activity">
    <reaction evidence="10">
        <text>glycyl-[formate C-acetyltransferase] + reduced [flavodoxin] + S-adenosyl-L-methionine = glycin-2-yl radical-[formate C-acetyltransferase] + semiquinone [flavodoxin] + 5'-deoxyadenosine + L-methionine + H(+)</text>
        <dbReference type="Rhea" id="RHEA:19225"/>
        <dbReference type="Rhea" id="RHEA-COMP:10622"/>
        <dbReference type="Rhea" id="RHEA-COMP:12190"/>
        <dbReference type="Rhea" id="RHEA-COMP:12191"/>
        <dbReference type="Rhea" id="RHEA-COMP:14480"/>
        <dbReference type="ChEBI" id="CHEBI:15378"/>
        <dbReference type="ChEBI" id="CHEBI:17319"/>
        <dbReference type="ChEBI" id="CHEBI:29947"/>
        <dbReference type="ChEBI" id="CHEBI:32722"/>
        <dbReference type="ChEBI" id="CHEBI:57618"/>
        <dbReference type="ChEBI" id="CHEBI:57844"/>
        <dbReference type="ChEBI" id="CHEBI:59789"/>
        <dbReference type="ChEBI" id="CHEBI:140311"/>
        <dbReference type="EC" id="1.97.1.4"/>
    </reaction>
</comment>
<keyword evidence="8 10" id="KW-0408">Iron</keyword>
<evidence type="ECO:0000256" key="4">
    <source>
        <dbReference type="ARBA" id="ARBA00022485"/>
    </source>
</evidence>
<dbReference type="GO" id="GO:0005737">
    <property type="term" value="C:cytoplasm"/>
    <property type="evidence" value="ECO:0007669"/>
    <property type="project" value="UniProtKB-SubCell"/>
</dbReference>
<evidence type="ECO:0000259" key="11">
    <source>
        <dbReference type="PROSITE" id="PS51918"/>
    </source>
</evidence>
<reference evidence="12" key="2">
    <citation type="submission" date="2021-04" db="EMBL/GenBank/DDBJ databases">
        <authorList>
            <person name="Gilroy R."/>
        </authorList>
    </citation>
    <scope>NUCLEOTIDE SEQUENCE</scope>
    <source>
        <strain evidence="12">1282</strain>
    </source>
</reference>
<dbReference type="GO" id="GO:0046872">
    <property type="term" value="F:metal ion binding"/>
    <property type="evidence" value="ECO:0007669"/>
    <property type="project" value="UniProtKB-UniRule"/>
</dbReference>
<evidence type="ECO:0000256" key="3">
    <source>
        <dbReference type="ARBA" id="ARBA00021356"/>
    </source>
</evidence>
<comment type="function">
    <text evidence="1 10">Activation of pyruvate formate-lyase under anaerobic conditions by generation of an organic free radical, using S-adenosylmethionine and reduced flavodoxin as cosubstrates to produce 5'-deoxy-adenosine.</text>
</comment>
<comment type="caution">
    <text evidence="12">The sequence shown here is derived from an EMBL/GenBank/DDBJ whole genome shotgun (WGS) entry which is preliminary data.</text>
</comment>
<keyword evidence="5 10" id="KW-0949">S-adenosyl-L-methionine</keyword>
<comment type="cofactor">
    <cofactor evidence="10">
        <name>[4Fe-4S] cluster</name>
        <dbReference type="ChEBI" id="CHEBI:49883"/>
    </cofactor>
    <text evidence="10">Binds 1 [4Fe-4S] cluster. The cluster is coordinated with 3 cysteines and an exchangeable S-adenosyl-L-methionine.</text>
</comment>
<dbReference type="GO" id="GO:0016829">
    <property type="term" value="F:lyase activity"/>
    <property type="evidence" value="ECO:0007669"/>
    <property type="project" value="UniProtKB-KW"/>
</dbReference>
<evidence type="ECO:0000256" key="2">
    <source>
        <dbReference type="ARBA" id="ARBA00009777"/>
    </source>
</evidence>
<dbReference type="GO" id="GO:0051539">
    <property type="term" value="F:4 iron, 4 sulfur cluster binding"/>
    <property type="evidence" value="ECO:0007669"/>
    <property type="project" value="UniProtKB-UniRule"/>
</dbReference>
<name>A0A9D1YD60_9FIRM</name>
<accession>A0A9D1YD60</accession>
<dbReference type="Pfam" id="PF04055">
    <property type="entry name" value="Radical_SAM"/>
    <property type="match status" value="1"/>
</dbReference>
<keyword evidence="12" id="KW-0670">Pyruvate</keyword>
<feature type="domain" description="Radical SAM core" evidence="11">
    <location>
        <begin position="14"/>
        <end position="232"/>
    </location>
</feature>
<dbReference type="Proteomes" id="UP000823915">
    <property type="component" value="Unassembled WGS sequence"/>
</dbReference>
<dbReference type="PANTHER" id="PTHR30352">
    <property type="entry name" value="PYRUVATE FORMATE-LYASE-ACTIVATING ENZYME"/>
    <property type="match status" value="1"/>
</dbReference>
<evidence type="ECO:0000313" key="13">
    <source>
        <dbReference type="Proteomes" id="UP000823915"/>
    </source>
</evidence>
<dbReference type="NCBIfam" id="TIGR02493">
    <property type="entry name" value="PFLA"/>
    <property type="match status" value="1"/>
</dbReference>
<keyword evidence="10" id="KW-0963">Cytoplasm</keyword>
<dbReference type="InterPro" id="IPR007197">
    <property type="entry name" value="rSAM"/>
</dbReference>
<evidence type="ECO:0000256" key="1">
    <source>
        <dbReference type="ARBA" id="ARBA00003141"/>
    </source>
</evidence>
<dbReference type="PROSITE" id="PS51918">
    <property type="entry name" value="RADICAL_SAM"/>
    <property type="match status" value="1"/>
</dbReference>
<evidence type="ECO:0000256" key="9">
    <source>
        <dbReference type="ARBA" id="ARBA00023014"/>
    </source>
</evidence>
<protein>
    <recommendedName>
        <fullName evidence="3 10">Pyruvate formate-lyase-activating enzyme</fullName>
        <ecNumber evidence="10">1.97.1.4</ecNumber>
    </recommendedName>
</protein>
<dbReference type="CDD" id="cd01335">
    <property type="entry name" value="Radical_SAM"/>
    <property type="match status" value="1"/>
</dbReference>
<dbReference type="PROSITE" id="PS01087">
    <property type="entry name" value="RADICAL_ACTIVATING"/>
    <property type="match status" value="1"/>
</dbReference>
<dbReference type="SFLD" id="SFLDG01066">
    <property type="entry name" value="organic_radical-activating_enz"/>
    <property type="match status" value="1"/>
</dbReference>
<dbReference type="EC" id="1.97.1.4" evidence="10"/>
<evidence type="ECO:0000256" key="6">
    <source>
        <dbReference type="ARBA" id="ARBA00022723"/>
    </source>
</evidence>
<gene>
    <name evidence="12" type="primary">pflA</name>
    <name evidence="12" type="ORF">H9838_07395</name>
</gene>
<comment type="subcellular location">
    <subcellularLocation>
        <location evidence="10">Cytoplasm</location>
    </subcellularLocation>
</comment>
<keyword evidence="9 10" id="KW-0411">Iron-sulfur</keyword>
<evidence type="ECO:0000313" key="12">
    <source>
        <dbReference type="EMBL" id="HIY26976.1"/>
    </source>
</evidence>
<dbReference type="AlphaFoldDB" id="A0A9D1YD60"/>
<dbReference type="SUPFAM" id="SSF102114">
    <property type="entry name" value="Radical SAM enzymes"/>
    <property type="match status" value="1"/>
</dbReference>
<dbReference type="PANTHER" id="PTHR30352:SF5">
    <property type="entry name" value="PYRUVATE FORMATE-LYASE 1-ACTIVATING ENZYME"/>
    <property type="match status" value="1"/>
</dbReference>
<proteinExistence type="inferred from homology"/>
<keyword evidence="4 10" id="KW-0004">4Fe-4S</keyword>
<dbReference type="Gene3D" id="3.20.20.70">
    <property type="entry name" value="Aldolase class I"/>
    <property type="match status" value="1"/>
</dbReference>
<reference evidence="12" key="1">
    <citation type="journal article" date="2021" name="PeerJ">
        <title>Extensive microbial diversity within the chicken gut microbiome revealed by metagenomics and culture.</title>
        <authorList>
            <person name="Gilroy R."/>
            <person name="Ravi A."/>
            <person name="Getino M."/>
            <person name="Pursley I."/>
            <person name="Horton D.L."/>
            <person name="Alikhan N.F."/>
            <person name="Baker D."/>
            <person name="Gharbi K."/>
            <person name="Hall N."/>
            <person name="Watson M."/>
            <person name="Adriaenssens E.M."/>
            <person name="Foster-Nyarko E."/>
            <person name="Jarju S."/>
            <person name="Secka A."/>
            <person name="Antonio M."/>
            <person name="Oren A."/>
            <person name="Chaudhuri R.R."/>
            <person name="La Ragione R."/>
            <person name="Hildebrand F."/>
            <person name="Pallen M.J."/>
        </authorList>
    </citation>
    <scope>NUCLEOTIDE SEQUENCE</scope>
    <source>
        <strain evidence="12">1282</strain>
    </source>
</reference>
<evidence type="ECO:0000256" key="10">
    <source>
        <dbReference type="RuleBase" id="RU362053"/>
    </source>
</evidence>
<dbReference type="SFLD" id="SFLDS00029">
    <property type="entry name" value="Radical_SAM"/>
    <property type="match status" value="1"/>
</dbReference>
<dbReference type="EMBL" id="DXDU01000118">
    <property type="protein sequence ID" value="HIY26976.1"/>
    <property type="molecule type" value="Genomic_DNA"/>
</dbReference>
<comment type="similarity">
    <text evidence="2 10">Belongs to the organic radical-activating enzymes family.</text>
</comment>
<dbReference type="InterPro" id="IPR034457">
    <property type="entry name" value="Organic_radical-activating"/>
</dbReference>
<dbReference type="InterPro" id="IPR058240">
    <property type="entry name" value="rSAM_sf"/>
</dbReference>
<dbReference type="InterPro" id="IPR001989">
    <property type="entry name" value="Radical_activat_CS"/>
</dbReference>
<organism evidence="12 13">
    <name type="scientific">Candidatus Acutalibacter pullistercoris</name>
    <dbReference type="NCBI Taxonomy" id="2838418"/>
    <lineage>
        <taxon>Bacteria</taxon>
        <taxon>Bacillati</taxon>
        <taxon>Bacillota</taxon>
        <taxon>Clostridia</taxon>
        <taxon>Eubacteriales</taxon>
        <taxon>Acutalibacteraceae</taxon>
        <taxon>Acutalibacter</taxon>
    </lineage>
</organism>
<evidence type="ECO:0000256" key="5">
    <source>
        <dbReference type="ARBA" id="ARBA00022691"/>
    </source>
</evidence>
<dbReference type="GO" id="GO:0043365">
    <property type="term" value="F:[formate-C-acetyltransferase]-activating enzyme activity"/>
    <property type="evidence" value="ECO:0007669"/>
    <property type="project" value="UniProtKB-UniRule"/>
</dbReference>